<name>A0A6A5BVD1_NAEFO</name>
<feature type="domain" description="Atg6 BARA" evidence="4">
    <location>
        <begin position="524"/>
        <end position="692"/>
    </location>
</feature>
<dbReference type="GO" id="GO:0000045">
    <property type="term" value="P:autophagosome assembly"/>
    <property type="evidence" value="ECO:0007669"/>
    <property type="project" value="TreeGrafter"/>
</dbReference>
<feature type="compositionally biased region" description="Low complexity" evidence="3">
    <location>
        <begin position="202"/>
        <end position="220"/>
    </location>
</feature>
<dbReference type="GO" id="GO:0000423">
    <property type="term" value="P:mitophagy"/>
    <property type="evidence" value="ECO:0007669"/>
    <property type="project" value="TreeGrafter"/>
</dbReference>
<dbReference type="VEuPathDB" id="AmoebaDB:FDP41_003022"/>
<dbReference type="GO" id="GO:0030674">
    <property type="term" value="F:protein-macromolecule adaptor activity"/>
    <property type="evidence" value="ECO:0007669"/>
    <property type="project" value="TreeGrafter"/>
</dbReference>
<dbReference type="AlphaFoldDB" id="A0A6A5BVD1"/>
<evidence type="ECO:0008006" key="8">
    <source>
        <dbReference type="Google" id="ProtNLM"/>
    </source>
</evidence>
<dbReference type="GO" id="GO:0000407">
    <property type="term" value="C:phagophore assembly site"/>
    <property type="evidence" value="ECO:0007669"/>
    <property type="project" value="TreeGrafter"/>
</dbReference>
<dbReference type="Gene3D" id="1.10.418.40">
    <property type="entry name" value="Autophagy protein 6/Beclin 1"/>
    <property type="match status" value="1"/>
</dbReference>
<feature type="coiled-coil region" evidence="2">
    <location>
        <begin position="323"/>
        <end position="356"/>
    </location>
</feature>
<dbReference type="GO" id="GO:0006995">
    <property type="term" value="P:cellular response to nitrogen starvation"/>
    <property type="evidence" value="ECO:0007669"/>
    <property type="project" value="TreeGrafter"/>
</dbReference>
<feature type="compositionally biased region" description="Low complexity" evidence="3">
    <location>
        <begin position="237"/>
        <end position="265"/>
    </location>
</feature>
<dbReference type="GO" id="GO:0045324">
    <property type="term" value="P:late endosome to vacuole transport"/>
    <property type="evidence" value="ECO:0007669"/>
    <property type="project" value="TreeGrafter"/>
</dbReference>
<dbReference type="VEuPathDB" id="AmoebaDB:NfTy_058420"/>
<feature type="compositionally biased region" description="Polar residues" evidence="3">
    <location>
        <begin position="8"/>
        <end position="24"/>
    </location>
</feature>
<evidence type="ECO:0000256" key="3">
    <source>
        <dbReference type="SAM" id="MobiDB-lite"/>
    </source>
</evidence>
<reference evidence="6 7" key="1">
    <citation type="journal article" date="2019" name="Sci. Rep.">
        <title>Nanopore sequencing improves the draft genome of the human pathogenic amoeba Naegleria fowleri.</title>
        <authorList>
            <person name="Liechti N."/>
            <person name="Schurch N."/>
            <person name="Bruggmann R."/>
            <person name="Wittwer M."/>
        </authorList>
    </citation>
    <scope>NUCLEOTIDE SEQUENCE [LARGE SCALE GENOMIC DNA]</scope>
    <source>
        <strain evidence="6 7">ATCC 30894</strain>
    </source>
</reference>
<evidence type="ECO:0000256" key="2">
    <source>
        <dbReference type="SAM" id="Coils"/>
    </source>
</evidence>
<dbReference type="InterPro" id="IPR007243">
    <property type="entry name" value="Atg6/Beclin"/>
</dbReference>
<dbReference type="GO" id="GO:0043548">
    <property type="term" value="F:phosphatidylinositol 3-kinase binding"/>
    <property type="evidence" value="ECO:0007669"/>
    <property type="project" value="TreeGrafter"/>
</dbReference>
<feature type="domain" description="Atg6/beclin coiled-coil" evidence="5">
    <location>
        <begin position="393"/>
        <end position="518"/>
    </location>
</feature>
<dbReference type="GO" id="GO:0034272">
    <property type="term" value="C:phosphatidylinositol 3-kinase complex, class III, type II"/>
    <property type="evidence" value="ECO:0007669"/>
    <property type="project" value="TreeGrafter"/>
</dbReference>
<dbReference type="OrthoDB" id="20368at2759"/>
<keyword evidence="2" id="KW-0175">Coiled coil</keyword>
<dbReference type="Pfam" id="PF17675">
    <property type="entry name" value="APG6_N"/>
    <property type="match status" value="1"/>
</dbReference>
<keyword evidence="7" id="KW-1185">Reference proteome</keyword>
<dbReference type="OMA" id="WKEYNDF"/>
<sequence>MFKPKGSLVSTKSVPNLSALKTQQSSSSSSGTNVHPSSSTMGTSSTTANNLTQATTALSYYYAHTPLPPHHQHLLNSLSSESPQLSVDDVQQLSEMLYFPKFKKATHSAVCYRCKHQIIQIAFEVNNENGTAPKQALLKVYDPNNYNLSLYSDNEGTASTVGNSEGASFSSSVDIAEASSLAVAATESIHRETISSPTVVASSLDPSSSSFMNSNNSSMNEANITNQQTPPESPILSSSVNTNNLSELSSTSSENNSSQPPNSHSRTVTFALPPITSTKKSPLEMNPLFRESFANIKSPTTLASKLSQQEKQDKKRFSFNPNAKKKEAQQKQLQLEKQKEEQQLKFQQRMTQLTEEVELLEPCVISNEEYEMNVEFVKQLYQYVSNTVQIDTPLCMECMEQVAGQLNIQLEKIKEEEKIYQDHYSKFLQDNQHNESESDLENELRQLEEAEKLLRQELDMLQKQEEDLSTLERSQIDKEEQFSELQQRYWKEYNDFHNELLLYNEEREAVQQRIVNVSKEMEKLNSTNIFNDAFHIWYEGHFGTINNFRLGKLPTQNVEWNEINAAWGQAALLLFSLSKHKHFAFSKYKIIPMGSFSKIETLDNKNSYDLFGGGSNGGLFWQSKFDKAMVAFLYCLKEIGTFAEKQDTYFELPYKIQDDKIGGKSIKLGNDENWTRACKYVLTDLKYLISFCVSK</sequence>
<evidence type="ECO:0000313" key="7">
    <source>
        <dbReference type="Proteomes" id="UP000444721"/>
    </source>
</evidence>
<feature type="region of interest" description="Disordered" evidence="3">
    <location>
        <begin position="200"/>
        <end position="284"/>
    </location>
</feature>
<comment type="caution">
    <text evidence="6">The sequence shown here is derived from an EMBL/GenBank/DDBJ whole genome shotgun (WGS) entry which is preliminary data.</text>
</comment>
<dbReference type="Pfam" id="PF04111">
    <property type="entry name" value="APG6"/>
    <property type="match status" value="1"/>
</dbReference>
<evidence type="ECO:0000313" key="6">
    <source>
        <dbReference type="EMBL" id="KAF0977700.1"/>
    </source>
</evidence>
<organism evidence="6 7">
    <name type="scientific">Naegleria fowleri</name>
    <name type="common">Brain eating amoeba</name>
    <dbReference type="NCBI Taxonomy" id="5763"/>
    <lineage>
        <taxon>Eukaryota</taxon>
        <taxon>Discoba</taxon>
        <taxon>Heterolobosea</taxon>
        <taxon>Tetramitia</taxon>
        <taxon>Eutetramitia</taxon>
        <taxon>Vahlkampfiidae</taxon>
        <taxon>Naegleria</taxon>
    </lineage>
</organism>
<evidence type="ECO:0000256" key="1">
    <source>
        <dbReference type="ARBA" id="ARBA00005965"/>
    </source>
</evidence>
<dbReference type="VEuPathDB" id="AmoebaDB:NF0095810"/>
<evidence type="ECO:0000259" key="5">
    <source>
        <dbReference type="Pfam" id="PF17675"/>
    </source>
</evidence>
<dbReference type="InterPro" id="IPR038274">
    <property type="entry name" value="Atg6/Beclin_C_sf"/>
</dbReference>
<feature type="compositionally biased region" description="Polar residues" evidence="3">
    <location>
        <begin position="221"/>
        <end position="230"/>
    </location>
</feature>
<dbReference type="PANTHER" id="PTHR12768:SF4">
    <property type="entry name" value="BECLIN-1"/>
    <property type="match status" value="1"/>
</dbReference>
<dbReference type="PANTHER" id="PTHR12768">
    <property type="entry name" value="BECLIN 1"/>
    <property type="match status" value="1"/>
</dbReference>
<comment type="similarity">
    <text evidence="1">Belongs to the beclin family.</text>
</comment>
<dbReference type="RefSeq" id="XP_044562413.1">
    <property type="nucleotide sequence ID" value="XM_044706281.1"/>
</dbReference>
<feature type="coiled-coil region" evidence="2">
    <location>
        <begin position="396"/>
        <end position="527"/>
    </location>
</feature>
<dbReference type="GeneID" id="68110240"/>
<feature type="compositionally biased region" description="Low complexity" evidence="3">
    <location>
        <begin position="25"/>
        <end position="47"/>
    </location>
</feature>
<dbReference type="GO" id="GO:0034271">
    <property type="term" value="C:phosphatidylinositol 3-kinase complex, class III, type I"/>
    <property type="evidence" value="ECO:0007669"/>
    <property type="project" value="TreeGrafter"/>
</dbReference>
<gene>
    <name evidence="6" type="ORF">FDP41_003022</name>
</gene>
<dbReference type="EMBL" id="VFQX01000033">
    <property type="protein sequence ID" value="KAF0977700.1"/>
    <property type="molecule type" value="Genomic_DNA"/>
</dbReference>
<feature type="region of interest" description="Disordered" evidence="3">
    <location>
        <begin position="1"/>
        <end position="47"/>
    </location>
</feature>
<evidence type="ECO:0000259" key="4">
    <source>
        <dbReference type="Pfam" id="PF04111"/>
    </source>
</evidence>
<proteinExistence type="inferred from homology"/>
<dbReference type="Proteomes" id="UP000444721">
    <property type="component" value="Unassembled WGS sequence"/>
</dbReference>
<protein>
    <recommendedName>
        <fullName evidence="8">Atg6 BARA domain-containing protein</fullName>
    </recommendedName>
</protein>
<dbReference type="InterPro" id="IPR040455">
    <property type="entry name" value="Atg6_BARA"/>
</dbReference>
<dbReference type="InterPro" id="IPR041691">
    <property type="entry name" value="Atg6/beclin_CC"/>
</dbReference>
<accession>A0A6A5BVD1</accession>